<evidence type="ECO:0000313" key="6">
    <source>
        <dbReference type="Proteomes" id="UP001595816"/>
    </source>
</evidence>
<comment type="caution">
    <text evidence="5">The sequence shown here is derived from an EMBL/GenBank/DDBJ whole genome shotgun (WGS) entry which is preliminary data.</text>
</comment>
<organism evidence="5 6">
    <name type="scientific">Hamadaea flava</name>
    <dbReference type="NCBI Taxonomy" id="1742688"/>
    <lineage>
        <taxon>Bacteria</taxon>
        <taxon>Bacillati</taxon>
        <taxon>Actinomycetota</taxon>
        <taxon>Actinomycetes</taxon>
        <taxon>Micromonosporales</taxon>
        <taxon>Micromonosporaceae</taxon>
        <taxon>Hamadaea</taxon>
    </lineage>
</organism>
<keyword evidence="6" id="KW-1185">Reference proteome</keyword>
<proteinExistence type="predicted"/>
<feature type="domain" description="HTH araC/xylS-type" evidence="4">
    <location>
        <begin position="162"/>
        <end position="263"/>
    </location>
</feature>
<evidence type="ECO:0000259" key="4">
    <source>
        <dbReference type="PROSITE" id="PS01124"/>
    </source>
</evidence>
<gene>
    <name evidence="5" type="ORF">ACFOZ4_30840</name>
</gene>
<keyword evidence="3" id="KW-0804">Transcription</keyword>
<dbReference type="InterPro" id="IPR018060">
    <property type="entry name" value="HTH_AraC"/>
</dbReference>
<evidence type="ECO:0000313" key="5">
    <source>
        <dbReference type="EMBL" id="MFC4135029.1"/>
    </source>
</evidence>
<evidence type="ECO:0000256" key="2">
    <source>
        <dbReference type="ARBA" id="ARBA00023125"/>
    </source>
</evidence>
<keyword evidence="2" id="KW-0238">DNA-binding</keyword>
<dbReference type="Pfam" id="PF12833">
    <property type="entry name" value="HTH_18"/>
    <property type="match status" value="1"/>
</dbReference>
<dbReference type="InterPro" id="IPR050204">
    <property type="entry name" value="AraC_XylS_family_regulators"/>
</dbReference>
<keyword evidence="1" id="KW-0805">Transcription regulation</keyword>
<accession>A0ABV8LYY9</accession>
<dbReference type="SMART" id="SM00342">
    <property type="entry name" value="HTH_ARAC"/>
    <property type="match status" value="1"/>
</dbReference>
<dbReference type="PROSITE" id="PS01124">
    <property type="entry name" value="HTH_ARAC_FAMILY_2"/>
    <property type="match status" value="1"/>
</dbReference>
<evidence type="ECO:0000256" key="1">
    <source>
        <dbReference type="ARBA" id="ARBA00023015"/>
    </source>
</evidence>
<protein>
    <submittedName>
        <fullName evidence="5">Helix-turn-helix domain-containing protein</fullName>
    </submittedName>
</protein>
<name>A0ABV8LYY9_9ACTN</name>
<reference evidence="6" key="1">
    <citation type="journal article" date="2019" name="Int. J. Syst. Evol. Microbiol.">
        <title>The Global Catalogue of Microorganisms (GCM) 10K type strain sequencing project: providing services to taxonomists for standard genome sequencing and annotation.</title>
        <authorList>
            <consortium name="The Broad Institute Genomics Platform"/>
            <consortium name="The Broad Institute Genome Sequencing Center for Infectious Disease"/>
            <person name="Wu L."/>
            <person name="Ma J."/>
        </authorList>
    </citation>
    <scope>NUCLEOTIDE SEQUENCE [LARGE SCALE GENOMIC DNA]</scope>
    <source>
        <strain evidence="6">CGMCC 4.7289</strain>
    </source>
</reference>
<dbReference type="Gene3D" id="1.10.10.60">
    <property type="entry name" value="Homeodomain-like"/>
    <property type="match status" value="1"/>
</dbReference>
<sequence>MPLAETADRLAPLPLRHAVGVYRGYHYSGQAPGVHRGLPSLGVTVVVSLAAPTLVALDAAETPRGYASLASGMTVGPAYIPHDGEQYGVQLELTPAGARDLLGLPAAPLAALVVPLPELLGRDARELIERMADAPGWPQRFDVLDEVLTRRLGRVRDRDPAAEVAHVWDAIVMRAGAVRVDALAAEVGWSRRHLSARFAAEFGVSPKDAARIARFDRSHRLLRGEQKLSLAAIAARCGYYDQPHLDREWRALAGAAPTAWLAEENLPLRPLD</sequence>
<dbReference type="Proteomes" id="UP001595816">
    <property type="component" value="Unassembled WGS sequence"/>
</dbReference>
<dbReference type="PANTHER" id="PTHR46796">
    <property type="entry name" value="HTH-TYPE TRANSCRIPTIONAL ACTIVATOR RHAS-RELATED"/>
    <property type="match status" value="1"/>
</dbReference>
<dbReference type="RefSeq" id="WP_253762848.1">
    <property type="nucleotide sequence ID" value="NZ_JAMZDZ010000001.1"/>
</dbReference>
<dbReference type="EMBL" id="JBHSAY010000020">
    <property type="protein sequence ID" value="MFC4135029.1"/>
    <property type="molecule type" value="Genomic_DNA"/>
</dbReference>
<dbReference type="PANTHER" id="PTHR46796:SF15">
    <property type="entry name" value="BLL1074 PROTEIN"/>
    <property type="match status" value="1"/>
</dbReference>
<evidence type="ECO:0000256" key="3">
    <source>
        <dbReference type="ARBA" id="ARBA00023163"/>
    </source>
</evidence>